<evidence type="ECO:0000256" key="3">
    <source>
        <dbReference type="ARBA" id="ARBA00004654"/>
    </source>
</evidence>
<evidence type="ECO:0000256" key="8">
    <source>
        <dbReference type="SAM" id="Coils"/>
    </source>
</evidence>
<dbReference type="EMBL" id="UYRU01047192">
    <property type="protein sequence ID" value="VDN09503.1"/>
    <property type="molecule type" value="Genomic_DNA"/>
</dbReference>
<accession>A0A3P7LFS6</accession>
<dbReference type="AlphaFoldDB" id="A0A3P7LFS6"/>
<evidence type="ECO:0000256" key="2">
    <source>
        <dbReference type="ARBA" id="ARBA00004626"/>
    </source>
</evidence>
<feature type="coiled-coil region" evidence="8">
    <location>
        <begin position="94"/>
        <end position="121"/>
    </location>
</feature>
<keyword evidence="11" id="KW-1185">Reference proteome</keyword>
<proteinExistence type="predicted"/>
<dbReference type="PROSITE" id="PS51511">
    <property type="entry name" value="FIP_RBD"/>
    <property type="match status" value="1"/>
</dbReference>
<dbReference type="SUPFAM" id="SSF144270">
    <property type="entry name" value="Eferin C-derminal domain-like"/>
    <property type="match status" value="1"/>
</dbReference>
<keyword evidence="7" id="KW-0472">Membrane</keyword>
<evidence type="ECO:0000313" key="10">
    <source>
        <dbReference type="EMBL" id="VDN09503.1"/>
    </source>
</evidence>
<dbReference type="InterPro" id="IPR037245">
    <property type="entry name" value="FIP-RBD_C_sf"/>
</dbReference>
<evidence type="ECO:0000256" key="6">
    <source>
        <dbReference type="ARBA" id="ARBA00023054"/>
    </source>
</evidence>
<dbReference type="GO" id="GO:0032465">
    <property type="term" value="P:regulation of cytokinesis"/>
    <property type="evidence" value="ECO:0007669"/>
    <property type="project" value="TreeGrafter"/>
</dbReference>
<evidence type="ECO:0000259" key="9">
    <source>
        <dbReference type="PROSITE" id="PS51511"/>
    </source>
</evidence>
<dbReference type="GO" id="GO:0030139">
    <property type="term" value="C:endocytic vesicle"/>
    <property type="evidence" value="ECO:0007669"/>
    <property type="project" value="TreeGrafter"/>
</dbReference>
<dbReference type="Proteomes" id="UP000281553">
    <property type="component" value="Unassembled WGS sequence"/>
</dbReference>
<evidence type="ECO:0000256" key="4">
    <source>
        <dbReference type="ARBA" id="ARBA00022448"/>
    </source>
</evidence>
<dbReference type="Pfam" id="PF09457">
    <property type="entry name" value="RBD-FIP"/>
    <property type="match status" value="1"/>
</dbReference>
<keyword evidence="4" id="KW-0813">Transport</keyword>
<evidence type="ECO:0000256" key="1">
    <source>
        <dbReference type="ARBA" id="ARBA00004214"/>
    </source>
</evidence>
<dbReference type="GO" id="GO:0032154">
    <property type="term" value="C:cleavage furrow"/>
    <property type="evidence" value="ECO:0007669"/>
    <property type="project" value="UniProtKB-SubCell"/>
</dbReference>
<dbReference type="GO" id="GO:0030496">
    <property type="term" value="C:midbody"/>
    <property type="evidence" value="ECO:0007669"/>
    <property type="project" value="UniProtKB-SubCell"/>
</dbReference>
<evidence type="ECO:0000313" key="11">
    <source>
        <dbReference type="Proteomes" id="UP000281553"/>
    </source>
</evidence>
<protein>
    <recommendedName>
        <fullName evidence="9">FIP-RBD domain-containing protein</fullName>
    </recommendedName>
</protein>
<reference evidence="10 11" key="1">
    <citation type="submission" date="2018-11" db="EMBL/GenBank/DDBJ databases">
        <authorList>
            <consortium name="Pathogen Informatics"/>
        </authorList>
    </citation>
    <scope>NUCLEOTIDE SEQUENCE [LARGE SCALE GENOMIC DNA]</scope>
</reference>
<name>A0A3P7LFS6_DIBLA</name>
<sequence length="189" mass="21634">MCSLLPSLGKPKSCYASLRQCSDLRNQRDYDCYWCGLQSQYMSRTVSWNLLDQPFPCTLPPLESTASTLKEVNQAADLRQSSMSHSSLDAVSRVAELQQIINRLKTENKDLTIKLQDAQEEMLAHSYQDVKTFLAKTDNSFGIEVDKLTKEEVVDLWTQEKFGNMQLRAYIDQILEKVVTHNPELLEHA</sequence>
<dbReference type="PANTHER" id="PTHR15726:SF7">
    <property type="entry name" value="NUCLEAR FALLOUT, ISOFORM J"/>
    <property type="match status" value="1"/>
</dbReference>
<gene>
    <name evidence="10" type="ORF">DILT_LOCUS5334</name>
</gene>
<evidence type="ECO:0000256" key="5">
    <source>
        <dbReference type="ARBA" id="ARBA00022753"/>
    </source>
</evidence>
<dbReference type="Gene3D" id="1.20.5.2440">
    <property type="match status" value="1"/>
</dbReference>
<keyword evidence="5" id="KW-0967">Endosome</keyword>
<dbReference type="GO" id="GO:0032456">
    <property type="term" value="P:endocytic recycling"/>
    <property type="evidence" value="ECO:0007669"/>
    <property type="project" value="TreeGrafter"/>
</dbReference>
<dbReference type="GO" id="GO:0055038">
    <property type="term" value="C:recycling endosome membrane"/>
    <property type="evidence" value="ECO:0007669"/>
    <property type="project" value="UniProtKB-SubCell"/>
</dbReference>
<comment type="subcellular location">
    <subcellularLocation>
        <location evidence="2">Cleavage furrow</location>
    </subcellularLocation>
    <subcellularLocation>
        <location evidence="1">Midbody</location>
    </subcellularLocation>
    <subcellularLocation>
        <location evidence="3">Recycling endosome membrane</location>
        <topology evidence="3">Peripheral membrane protein</topology>
    </subcellularLocation>
</comment>
<keyword evidence="6 8" id="KW-0175">Coiled coil</keyword>
<dbReference type="PANTHER" id="PTHR15726">
    <property type="entry name" value="RAB11-FAMILY INTERACTING PROTEIN"/>
    <property type="match status" value="1"/>
</dbReference>
<dbReference type="InterPro" id="IPR051977">
    <property type="entry name" value="Rab11-interacting_regulator"/>
</dbReference>
<dbReference type="OrthoDB" id="418358at2759"/>
<dbReference type="InterPro" id="IPR019018">
    <property type="entry name" value="Rab-bd_FIP-RBD"/>
</dbReference>
<organism evidence="10 11">
    <name type="scientific">Dibothriocephalus latus</name>
    <name type="common">Fish tapeworm</name>
    <name type="synonym">Diphyllobothrium latum</name>
    <dbReference type="NCBI Taxonomy" id="60516"/>
    <lineage>
        <taxon>Eukaryota</taxon>
        <taxon>Metazoa</taxon>
        <taxon>Spiralia</taxon>
        <taxon>Lophotrochozoa</taxon>
        <taxon>Platyhelminthes</taxon>
        <taxon>Cestoda</taxon>
        <taxon>Eucestoda</taxon>
        <taxon>Diphyllobothriidea</taxon>
        <taxon>Diphyllobothriidae</taxon>
        <taxon>Dibothriocephalus</taxon>
    </lineage>
</organism>
<evidence type="ECO:0000256" key="7">
    <source>
        <dbReference type="ARBA" id="ARBA00023136"/>
    </source>
</evidence>
<feature type="domain" description="FIP-RBD" evidence="9">
    <location>
        <begin position="127"/>
        <end position="189"/>
    </location>
</feature>